<dbReference type="InterPro" id="IPR033134">
    <property type="entry name" value="Asp/Glu_racemase_AS_2"/>
</dbReference>
<gene>
    <name evidence="3" type="ordered locus">Tlie_0020</name>
</gene>
<reference evidence="3 4" key="2">
    <citation type="journal article" date="2012" name="Stand. Genomic Sci.">
        <title>Genome sequence of the moderately thermophilic, amino-acid-degrading and sulfur-reducing bacterium Thermovirga lienii type strain (Cas60314(T)).</title>
        <authorList>
            <person name="Goker M."/>
            <person name="Saunders E."/>
            <person name="Lapidus A."/>
            <person name="Nolan M."/>
            <person name="Lucas S."/>
            <person name="Hammon N."/>
            <person name="Deshpande S."/>
            <person name="Cheng J.F."/>
            <person name="Han C."/>
            <person name="Tapia R."/>
            <person name="Goodwin L.A."/>
            <person name="Pitluck S."/>
            <person name="Liolios K."/>
            <person name="Mavromatis K."/>
            <person name="Pagani I."/>
            <person name="Ivanova N."/>
            <person name="Mikhailova N."/>
            <person name="Pati A."/>
            <person name="Chen A."/>
            <person name="Palaniappan K."/>
            <person name="Land M."/>
            <person name="Chang Y.J."/>
            <person name="Jeffries C.D."/>
            <person name="Brambilla E.M."/>
            <person name="Rohde M."/>
            <person name="Spring S."/>
            <person name="Detter J.C."/>
            <person name="Woyke T."/>
            <person name="Bristow J."/>
            <person name="Eisen J.A."/>
            <person name="Markowitz V."/>
            <person name="Hugenholtz P."/>
            <person name="Kyrpides N.C."/>
            <person name="Klenk H.P."/>
        </authorList>
    </citation>
    <scope>NUCLEOTIDE SEQUENCE [LARGE SCALE GENOMIC DNA]</scope>
    <source>
        <strain evidence="4">ATCC BAA-1197 / DSM 17291 / Cas60314</strain>
    </source>
</reference>
<dbReference type="Pfam" id="PF01177">
    <property type="entry name" value="Asp_Glu_race"/>
    <property type="match status" value="1"/>
</dbReference>
<dbReference type="EMBL" id="CP003096">
    <property type="protein sequence ID" value="AER65766.1"/>
    <property type="molecule type" value="Genomic_DNA"/>
</dbReference>
<accession>G7V5D9</accession>
<dbReference type="eggNOG" id="COG1794">
    <property type="taxonomic scope" value="Bacteria"/>
</dbReference>
<reference evidence="4" key="1">
    <citation type="submission" date="2011-10" db="EMBL/GenBank/DDBJ databases">
        <title>The complete genome of chromosome of Thermovirga lienii DSM 17291.</title>
        <authorList>
            <consortium name="US DOE Joint Genome Institute (JGI-PGF)"/>
            <person name="Lucas S."/>
            <person name="Copeland A."/>
            <person name="Lapidus A."/>
            <person name="Glavina del Rio T."/>
            <person name="Dalin E."/>
            <person name="Tice H."/>
            <person name="Bruce D."/>
            <person name="Goodwin L."/>
            <person name="Pitluck S."/>
            <person name="Peters L."/>
            <person name="Mikhailova N."/>
            <person name="Saunders E."/>
            <person name="Kyrpides N."/>
            <person name="Mavromatis K."/>
            <person name="Ivanova N."/>
            <person name="Last F.I."/>
            <person name="Brettin T."/>
            <person name="Detter J.C."/>
            <person name="Han C."/>
            <person name="Larimer F."/>
            <person name="Land M."/>
            <person name="Hauser L."/>
            <person name="Markowitz V."/>
            <person name="Cheng J.-F."/>
            <person name="Hugenholtz P."/>
            <person name="Woyke T."/>
            <person name="Wu D."/>
            <person name="Spring S."/>
            <person name="Schroeder M."/>
            <person name="Brambilla E.-M."/>
            <person name="Klenk H.-P."/>
            <person name="Eisen J.A."/>
        </authorList>
    </citation>
    <scope>NUCLEOTIDE SEQUENCE [LARGE SCALE GENOMIC DNA]</scope>
    <source>
        <strain evidence="4">ATCC BAA-1197 / DSM 17291 / Cas60314</strain>
    </source>
</reference>
<evidence type="ECO:0000313" key="3">
    <source>
        <dbReference type="EMBL" id="AER65766.1"/>
    </source>
</evidence>
<dbReference type="InterPro" id="IPR004380">
    <property type="entry name" value="Asp_race"/>
</dbReference>
<dbReference type="GO" id="GO:0047661">
    <property type="term" value="F:amino-acid racemase activity"/>
    <property type="evidence" value="ECO:0007669"/>
    <property type="project" value="InterPro"/>
</dbReference>
<dbReference type="HOGENOM" id="CLU_055360_1_0_0"/>
<dbReference type="InterPro" id="IPR001920">
    <property type="entry name" value="Asp/Glu_race"/>
</dbReference>
<dbReference type="NCBIfam" id="TIGR00035">
    <property type="entry name" value="asp_race"/>
    <property type="match status" value="1"/>
</dbReference>
<dbReference type="PANTHER" id="PTHR21198">
    <property type="entry name" value="GLUTAMATE RACEMASE"/>
    <property type="match status" value="1"/>
</dbReference>
<evidence type="ECO:0000256" key="1">
    <source>
        <dbReference type="ARBA" id="ARBA00007847"/>
    </source>
</evidence>
<comment type="similarity">
    <text evidence="1">Belongs to the aspartate/glutamate racemases family.</text>
</comment>
<dbReference type="OrthoDB" id="9803739at2"/>
<keyword evidence="2" id="KW-0413">Isomerase</keyword>
<dbReference type="PANTHER" id="PTHR21198:SF7">
    <property type="entry name" value="ASPARTATE-GLUTAMATE RACEMASE FAMILY"/>
    <property type="match status" value="1"/>
</dbReference>
<proteinExistence type="inferred from homology"/>
<dbReference type="KEGG" id="tli:Tlie_0020"/>
<dbReference type="PROSITE" id="PS00924">
    <property type="entry name" value="ASP_GLU_RACEMASE_2"/>
    <property type="match status" value="1"/>
</dbReference>
<dbReference type="STRING" id="580340.Tlie_0020"/>
<dbReference type="Proteomes" id="UP000005868">
    <property type="component" value="Chromosome"/>
</dbReference>
<keyword evidence="4" id="KW-1185">Reference proteome</keyword>
<dbReference type="Gene3D" id="3.40.50.1860">
    <property type="match status" value="2"/>
</dbReference>
<dbReference type="SUPFAM" id="SSF53681">
    <property type="entry name" value="Aspartate/glutamate racemase"/>
    <property type="match status" value="2"/>
</dbReference>
<organism evidence="3 4">
    <name type="scientific">Thermovirga lienii (strain ATCC BAA-1197 / DSM 17291 / Cas60314)</name>
    <dbReference type="NCBI Taxonomy" id="580340"/>
    <lineage>
        <taxon>Bacteria</taxon>
        <taxon>Thermotogati</taxon>
        <taxon>Synergistota</taxon>
        <taxon>Synergistia</taxon>
        <taxon>Synergistales</taxon>
        <taxon>Thermovirgaceae</taxon>
        <taxon>Thermovirga</taxon>
    </lineage>
</organism>
<name>G7V5D9_THELD</name>
<dbReference type="AlphaFoldDB" id="G7V5D9"/>
<protein>
    <submittedName>
        <fullName evidence="3">Aspartate racemase</fullName>
    </submittedName>
</protein>
<sequence length="231" mass="25602">MKKLGLVGGIGPESTVHYYKGIIQGFRERTGKDAYPLMIIDSLDLAEMYDLAAAKDWEIFSQRLIDSVKRLSAGGAEFAAMAANTAHIVFEKVQAESPLPLVSIVEETCKAAKKENFKKVIIFGTGFTMSSGLYTEKFLEYGIEAIVPEAEDQRAIHNIIFPNLEAGIVLPEEKEKILEIANRMIHQKGGEALVLGCTELPLIIKEEDLEVPILDTTQIHIEAILDYYMLG</sequence>
<evidence type="ECO:0000313" key="4">
    <source>
        <dbReference type="Proteomes" id="UP000005868"/>
    </source>
</evidence>
<evidence type="ECO:0000256" key="2">
    <source>
        <dbReference type="ARBA" id="ARBA00023235"/>
    </source>
</evidence>
<dbReference type="InterPro" id="IPR015942">
    <property type="entry name" value="Asp/Glu/hydantoin_racemase"/>
</dbReference>